<feature type="transmembrane region" description="Helical" evidence="1">
    <location>
        <begin position="13"/>
        <end position="34"/>
    </location>
</feature>
<evidence type="ECO:0000256" key="1">
    <source>
        <dbReference type="SAM" id="Phobius"/>
    </source>
</evidence>
<evidence type="ECO:0000313" key="2">
    <source>
        <dbReference type="EMBL" id="KZD72135.1"/>
    </source>
</evidence>
<accession>A0A162PIK3</accession>
<gene>
    <name evidence="2" type="ORF">B4088_0596</name>
</gene>
<keyword evidence="1" id="KW-0812">Transmembrane</keyword>
<dbReference type="Proteomes" id="UP000076482">
    <property type="component" value="Unassembled WGS sequence"/>
</dbReference>
<proteinExistence type="predicted"/>
<protein>
    <submittedName>
        <fullName evidence="2">Uncharacterized protein</fullName>
    </submittedName>
</protein>
<name>A0A162PIK3_BACCE</name>
<organism evidence="2 3">
    <name type="scientific">Bacillus cereus</name>
    <dbReference type="NCBI Taxonomy" id="1396"/>
    <lineage>
        <taxon>Bacteria</taxon>
        <taxon>Bacillati</taxon>
        <taxon>Bacillota</taxon>
        <taxon>Bacilli</taxon>
        <taxon>Bacillales</taxon>
        <taxon>Bacillaceae</taxon>
        <taxon>Bacillus</taxon>
        <taxon>Bacillus cereus group</taxon>
    </lineage>
</organism>
<sequence length="61" mass="6644">MFKTFISEERGDIVQYIIILALLAVVLAFAAPWIKKKMIDQQTGASGGMDEGMKKMPAAIG</sequence>
<comment type="caution">
    <text evidence="2">The sequence shown here is derived from an EMBL/GenBank/DDBJ whole genome shotgun (WGS) entry which is preliminary data.</text>
</comment>
<dbReference type="AlphaFoldDB" id="A0A162PIK3"/>
<keyword evidence="1" id="KW-0472">Membrane</keyword>
<keyword evidence="1" id="KW-1133">Transmembrane helix</keyword>
<dbReference type="RefSeq" id="WP_063259816.1">
    <property type="nucleotide sequence ID" value="NZ_LJKE01000015.1"/>
</dbReference>
<dbReference type="PATRIC" id="fig|1396.535.peg.4348"/>
<dbReference type="EMBL" id="LJKE01000015">
    <property type="protein sequence ID" value="KZD72135.1"/>
    <property type="molecule type" value="Genomic_DNA"/>
</dbReference>
<evidence type="ECO:0000313" key="3">
    <source>
        <dbReference type="Proteomes" id="UP000076482"/>
    </source>
</evidence>
<reference evidence="2 3" key="1">
    <citation type="submission" date="2015-09" db="EMBL/GenBank/DDBJ databases">
        <title>Bacillus cereus food isolates.</title>
        <authorList>
            <person name="Boekhorst J."/>
        </authorList>
    </citation>
    <scope>NUCLEOTIDE SEQUENCE [LARGE SCALE GENOMIC DNA]</scope>
    <source>
        <strain evidence="2 3">B4088</strain>
    </source>
</reference>